<dbReference type="PATRIC" id="fig|595434.4.peg.3955"/>
<feature type="compositionally biased region" description="Low complexity" evidence="1">
    <location>
        <begin position="135"/>
        <end position="146"/>
    </location>
</feature>
<keyword evidence="3" id="KW-1185">Reference proteome</keyword>
<feature type="region of interest" description="Disordered" evidence="1">
    <location>
        <begin position="130"/>
        <end position="195"/>
    </location>
</feature>
<sequence>MHSLGKRPRIIHAGPPLPKAILLPPQTRLKTTSQFMTRFTRITQLLSLACLSILAIGCSSGDKPELVPVAGSLTKDGVPFVNATLEFHPQGHGGVSYGQTDDTGQFKLHYTTGEPGAAIGTHEVHILGGHEKGKSAPASANTASNPDEGEAPTLIGDPSGGKKQRRGGNGAPAGPVKITAEVNDSDNQLSLTMPS</sequence>
<dbReference type="AlphaFoldDB" id="A0A0J1BB61"/>
<protein>
    <submittedName>
        <fullName evidence="2">Uncharacterized protein</fullName>
    </submittedName>
</protein>
<accession>A0A0J1BB61</accession>
<comment type="caution">
    <text evidence="2">The sequence shown here is derived from an EMBL/GenBank/DDBJ whole genome shotgun (WGS) entry which is preliminary data.</text>
</comment>
<evidence type="ECO:0000256" key="1">
    <source>
        <dbReference type="SAM" id="MobiDB-lite"/>
    </source>
</evidence>
<dbReference type="Proteomes" id="UP000036367">
    <property type="component" value="Unassembled WGS sequence"/>
</dbReference>
<gene>
    <name evidence="2" type="ORF">RISK_004173</name>
</gene>
<dbReference type="EMBL" id="LECT01000031">
    <property type="protein sequence ID" value="KLU03766.1"/>
    <property type="molecule type" value="Genomic_DNA"/>
</dbReference>
<reference evidence="2" key="1">
    <citation type="submission" date="2015-05" db="EMBL/GenBank/DDBJ databases">
        <title>Permanent draft genome of Rhodopirellula islandicus K833.</title>
        <authorList>
            <person name="Kizina J."/>
            <person name="Richter M."/>
            <person name="Glockner F.O."/>
            <person name="Harder J."/>
        </authorList>
    </citation>
    <scope>NUCLEOTIDE SEQUENCE [LARGE SCALE GENOMIC DNA]</scope>
    <source>
        <strain evidence="2">K833</strain>
    </source>
</reference>
<proteinExistence type="predicted"/>
<evidence type="ECO:0000313" key="3">
    <source>
        <dbReference type="Proteomes" id="UP000036367"/>
    </source>
</evidence>
<name>A0A0J1BB61_RHOIS</name>
<feature type="compositionally biased region" description="Polar residues" evidence="1">
    <location>
        <begin position="185"/>
        <end position="195"/>
    </location>
</feature>
<organism evidence="2 3">
    <name type="scientific">Rhodopirellula islandica</name>
    <dbReference type="NCBI Taxonomy" id="595434"/>
    <lineage>
        <taxon>Bacteria</taxon>
        <taxon>Pseudomonadati</taxon>
        <taxon>Planctomycetota</taxon>
        <taxon>Planctomycetia</taxon>
        <taxon>Pirellulales</taxon>
        <taxon>Pirellulaceae</taxon>
        <taxon>Rhodopirellula</taxon>
    </lineage>
</organism>
<evidence type="ECO:0000313" key="2">
    <source>
        <dbReference type="EMBL" id="KLU03766.1"/>
    </source>
</evidence>